<organism evidence="3 4">
    <name type="scientific">Paramecium sonneborni</name>
    <dbReference type="NCBI Taxonomy" id="65129"/>
    <lineage>
        <taxon>Eukaryota</taxon>
        <taxon>Sar</taxon>
        <taxon>Alveolata</taxon>
        <taxon>Ciliophora</taxon>
        <taxon>Intramacronucleata</taxon>
        <taxon>Oligohymenophorea</taxon>
        <taxon>Peniculida</taxon>
        <taxon>Parameciidae</taxon>
        <taxon>Paramecium</taxon>
    </lineage>
</organism>
<feature type="region of interest" description="Disordered" evidence="1">
    <location>
        <begin position="213"/>
        <end position="268"/>
    </location>
</feature>
<reference evidence="3" key="1">
    <citation type="submission" date="2021-01" db="EMBL/GenBank/DDBJ databases">
        <authorList>
            <consortium name="Genoscope - CEA"/>
            <person name="William W."/>
        </authorList>
    </citation>
    <scope>NUCLEOTIDE SEQUENCE</scope>
</reference>
<sequence>MQNYLLHQTQPMNNENQDDITDFGNIFLGYSKQKSKKITIVDSPENQNNFNNFFNSHITQEQQRYQRDEQKNNSNLQQYQDGSIQFNKYMVSEVVSNQNFGQIPLETIYNQNFYPNNFSDNISQNNCQQSNKISPDFQSINFYNRDFEYKECVVAQQQPPQIDQIDMNLDQRFYKNEICPYLLPIKGYNLQQDGMIDEGWQILCKFENSHFEEPDELNHSQPQESNDLIDQDEGQIKKKQRRGNRKNKKKKQFDTQQQQEGEQQVIQQNQETDQITNNSFFNGQLDELDDAVSDEFKMDLTNFQERIQQSKFSLTQTIYGKKSKSIRIIEIEDYENQIQKLCQQFPNRKYSEIALALQLIVNFENCFEFLQTVKSKVEKPILREINQLMVSEQKAIESGNNNELNQSQYKINEFKKTNKIIIIEEQSLYQTAIKIIEQKNYKFDIKKCDKQTKEKKKADFEQNRNEVIAINNQKAKVVQQYQTCYINEQQCNQQLKQIKVEKQKLEKIGKNLFLDLMEIENGFCRIDFHGFFACEIENILDGVFDKIESYKLCNKQQQIKLQIIVGKGLHSKNNKPIIGPMTKQYIQQYLQLQVEIKEGKIDVIV</sequence>
<keyword evidence="4" id="KW-1185">Reference proteome</keyword>
<name>A0A8S1NSZ9_9CILI</name>
<accession>A0A8S1NSZ9</accession>
<gene>
    <name evidence="3" type="ORF">PSON_ATCC_30995.1.T0550148</name>
</gene>
<feature type="compositionally biased region" description="Basic residues" evidence="1">
    <location>
        <begin position="237"/>
        <end position="251"/>
    </location>
</feature>
<dbReference type="EMBL" id="CAJJDN010000055">
    <property type="protein sequence ID" value="CAD8090104.1"/>
    <property type="molecule type" value="Genomic_DNA"/>
</dbReference>
<dbReference type="OrthoDB" id="3231855at2759"/>
<feature type="domain" description="Smr" evidence="2">
    <location>
        <begin position="526"/>
        <end position="605"/>
    </location>
</feature>
<evidence type="ECO:0000256" key="1">
    <source>
        <dbReference type="SAM" id="MobiDB-lite"/>
    </source>
</evidence>
<protein>
    <recommendedName>
        <fullName evidence="2">Smr domain-containing protein</fullName>
    </recommendedName>
</protein>
<dbReference type="PROSITE" id="PS50828">
    <property type="entry name" value="SMR"/>
    <property type="match status" value="1"/>
</dbReference>
<evidence type="ECO:0000313" key="3">
    <source>
        <dbReference type="EMBL" id="CAD8090104.1"/>
    </source>
</evidence>
<dbReference type="AlphaFoldDB" id="A0A8S1NSZ9"/>
<dbReference type="InterPro" id="IPR002625">
    <property type="entry name" value="Smr_dom"/>
</dbReference>
<comment type="caution">
    <text evidence="3">The sequence shown here is derived from an EMBL/GenBank/DDBJ whole genome shotgun (WGS) entry which is preliminary data.</text>
</comment>
<evidence type="ECO:0000313" key="4">
    <source>
        <dbReference type="Proteomes" id="UP000692954"/>
    </source>
</evidence>
<proteinExistence type="predicted"/>
<evidence type="ECO:0000259" key="2">
    <source>
        <dbReference type="PROSITE" id="PS50828"/>
    </source>
</evidence>
<dbReference type="Proteomes" id="UP000692954">
    <property type="component" value="Unassembled WGS sequence"/>
</dbReference>
<feature type="compositionally biased region" description="Low complexity" evidence="1">
    <location>
        <begin position="254"/>
        <end position="268"/>
    </location>
</feature>